<keyword evidence="5" id="KW-0325">Glycoprotein</keyword>
<evidence type="ECO:0000256" key="6">
    <source>
        <dbReference type="RuleBase" id="RU361156"/>
    </source>
</evidence>
<keyword evidence="3 6" id="KW-0645">Protease</keyword>
<organism evidence="9 10">
    <name type="scientific">Venustampulla echinocandica</name>
    <dbReference type="NCBI Taxonomy" id="2656787"/>
    <lineage>
        <taxon>Eukaryota</taxon>
        <taxon>Fungi</taxon>
        <taxon>Dikarya</taxon>
        <taxon>Ascomycota</taxon>
        <taxon>Pezizomycotina</taxon>
        <taxon>Leotiomycetes</taxon>
        <taxon>Helotiales</taxon>
        <taxon>Pleuroascaceae</taxon>
        <taxon>Venustampulla</taxon>
    </lineage>
</organism>
<evidence type="ECO:0000256" key="3">
    <source>
        <dbReference type="ARBA" id="ARBA00022670"/>
    </source>
</evidence>
<dbReference type="AlphaFoldDB" id="A0A370TQN4"/>
<evidence type="ECO:0000256" key="8">
    <source>
        <dbReference type="SAM" id="SignalP"/>
    </source>
</evidence>
<dbReference type="PROSITE" id="PS00131">
    <property type="entry name" value="CARBOXYPEPT_SER_SER"/>
    <property type="match status" value="1"/>
</dbReference>
<feature type="chain" id="PRO_5017035285" description="Carboxypeptidase" evidence="8">
    <location>
        <begin position="16"/>
        <end position="554"/>
    </location>
</feature>
<accession>A0A370TQN4</accession>
<dbReference type="PRINTS" id="PR00724">
    <property type="entry name" value="CRBOXYPTASEC"/>
</dbReference>
<dbReference type="GO" id="GO:0004185">
    <property type="term" value="F:serine-type carboxypeptidase activity"/>
    <property type="evidence" value="ECO:0007669"/>
    <property type="project" value="UniProtKB-UniRule"/>
</dbReference>
<dbReference type="GO" id="GO:0000324">
    <property type="term" value="C:fungal-type vacuole"/>
    <property type="evidence" value="ECO:0007669"/>
    <property type="project" value="TreeGrafter"/>
</dbReference>
<reference evidence="9 10" key="1">
    <citation type="journal article" date="2018" name="IMA Fungus">
        <title>IMA Genome-F 9: Draft genome sequence of Annulohypoxylon stygium, Aspergillus mulundensis, Berkeleyomyces basicola (syn. Thielaviopsis basicola), Ceratocystis smalleyi, two Cercospora beticola strains, Coleophoma cylindrospora, Fusarium fracticaudum, Phialophora cf. hyalina, and Morchella septimelata.</title>
        <authorList>
            <person name="Wingfield B.D."/>
            <person name="Bills G.F."/>
            <person name="Dong Y."/>
            <person name="Huang W."/>
            <person name="Nel W.J."/>
            <person name="Swalarsk-Parry B.S."/>
            <person name="Vaghefi N."/>
            <person name="Wilken P.M."/>
            <person name="An Z."/>
            <person name="de Beer Z.W."/>
            <person name="De Vos L."/>
            <person name="Chen L."/>
            <person name="Duong T.A."/>
            <person name="Gao Y."/>
            <person name="Hammerbacher A."/>
            <person name="Kikkert J.R."/>
            <person name="Li Y."/>
            <person name="Li H."/>
            <person name="Li K."/>
            <person name="Li Q."/>
            <person name="Liu X."/>
            <person name="Ma X."/>
            <person name="Naidoo K."/>
            <person name="Pethybridge S.J."/>
            <person name="Sun J."/>
            <person name="Steenkamp E.T."/>
            <person name="van der Nest M.A."/>
            <person name="van Wyk S."/>
            <person name="Wingfield M.J."/>
            <person name="Xiong C."/>
            <person name="Yue Q."/>
            <person name="Zhang X."/>
        </authorList>
    </citation>
    <scope>NUCLEOTIDE SEQUENCE [LARGE SCALE GENOMIC DNA]</scope>
    <source>
        <strain evidence="9 10">BP 5553</strain>
    </source>
</reference>
<keyword evidence="2 6" id="KW-0121">Carboxypeptidase</keyword>
<feature type="compositionally biased region" description="Low complexity" evidence="7">
    <location>
        <begin position="498"/>
        <end position="523"/>
    </location>
</feature>
<evidence type="ECO:0000313" key="9">
    <source>
        <dbReference type="EMBL" id="RDL37824.1"/>
    </source>
</evidence>
<keyword evidence="10" id="KW-1185">Reference proteome</keyword>
<name>A0A370TQN4_9HELO</name>
<evidence type="ECO:0000313" key="10">
    <source>
        <dbReference type="Proteomes" id="UP000254866"/>
    </source>
</evidence>
<dbReference type="InterPro" id="IPR001563">
    <property type="entry name" value="Peptidase_S10"/>
</dbReference>
<evidence type="ECO:0000256" key="1">
    <source>
        <dbReference type="ARBA" id="ARBA00009431"/>
    </source>
</evidence>
<dbReference type="GeneID" id="43598106"/>
<comment type="caution">
    <text evidence="9">The sequence shown here is derived from an EMBL/GenBank/DDBJ whole genome shotgun (WGS) entry which is preliminary data.</text>
</comment>
<dbReference type="RefSeq" id="XP_031870480.1">
    <property type="nucleotide sequence ID" value="XM_032013880.1"/>
</dbReference>
<comment type="similarity">
    <text evidence="1 6">Belongs to the peptidase S10 family.</text>
</comment>
<proteinExistence type="inferred from homology"/>
<feature type="compositionally biased region" description="Low complexity" evidence="7">
    <location>
        <begin position="28"/>
        <end position="40"/>
    </location>
</feature>
<keyword evidence="4 6" id="KW-0378">Hydrolase</keyword>
<dbReference type="PANTHER" id="PTHR11802:SF131">
    <property type="entry name" value="CARBOXYPEPTIDASE"/>
    <property type="match status" value="1"/>
</dbReference>
<dbReference type="EC" id="3.4.16.-" evidence="6"/>
<evidence type="ECO:0000256" key="2">
    <source>
        <dbReference type="ARBA" id="ARBA00022645"/>
    </source>
</evidence>
<dbReference type="OrthoDB" id="443318at2759"/>
<evidence type="ECO:0000256" key="7">
    <source>
        <dbReference type="SAM" id="MobiDB-lite"/>
    </source>
</evidence>
<feature type="signal peptide" evidence="8">
    <location>
        <begin position="1"/>
        <end position="15"/>
    </location>
</feature>
<dbReference type="InterPro" id="IPR029058">
    <property type="entry name" value="AB_hydrolase_fold"/>
</dbReference>
<feature type="region of interest" description="Disordered" evidence="7">
    <location>
        <begin position="25"/>
        <end position="47"/>
    </location>
</feature>
<dbReference type="Pfam" id="PF00450">
    <property type="entry name" value="Peptidase_S10"/>
    <property type="match status" value="2"/>
</dbReference>
<dbReference type="SUPFAM" id="SSF53474">
    <property type="entry name" value="alpha/beta-Hydrolases"/>
    <property type="match status" value="1"/>
</dbReference>
<dbReference type="Gene3D" id="3.40.50.1820">
    <property type="entry name" value="alpha/beta hydrolase"/>
    <property type="match status" value="1"/>
</dbReference>
<dbReference type="Proteomes" id="UP000254866">
    <property type="component" value="Unassembled WGS sequence"/>
</dbReference>
<dbReference type="STRING" id="2656787.A0A370TQN4"/>
<dbReference type="PANTHER" id="PTHR11802">
    <property type="entry name" value="SERINE PROTEASE FAMILY S10 SERINE CARBOXYPEPTIDASE"/>
    <property type="match status" value="1"/>
</dbReference>
<dbReference type="InterPro" id="IPR018202">
    <property type="entry name" value="Ser_caboxypep_ser_AS"/>
</dbReference>
<evidence type="ECO:0000256" key="4">
    <source>
        <dbReference type="ARBA" id="ARBA00022801"/>
    </source>
</evidence>
<feature type="region of interest" description="Disordered" evidence="7">
    <location>
        <begin position="490"/>
        <end position="523"/>
    </location>
</feature>
<protein>
    <recommendedName>
        <fullName evidence="6">Carboxypeptidase</fullName>
        <ecNumber evidence="6">3.4.16.-</ecNumber>
    </recommendedName>
</protein>
<dbReference type="FunFam" id="1.10.287.410:FF:000002">
    <property type="entry name" value="Carboxypeptidase"/>
    <property type="match status" value="1"/>
</dbReference>
<evidence type="ECO:0000256" key="5">
    <source>
        <dbReference type="ARBA" id="ARBA00023180"/>
    </source>
</evidence>
<keyword evidence="8" id="KW-0732">Signal</keyword>
<sequence>MRLFLFLGLSSLAAAARTSTVNLETSDETSSITSIPTRTPNKPAEPTDVKTITSPGGVSIRYKEPGKAGVCETTPGVNSYSGYVDLNDATHMFFWFVEARKNPENAPLTLWLNGGPGSDSLIGFFQELGPCNVTKALKTQLNPEATIDPSVAVNTTDAAAVGAWHVLQGFLANLPQLDSKVASRRFNLWTESYGGHYGPSFYSYFKDQNSAIANGTQNGTQLVMDTLGIGNGIIDERIQAPYYAEFAVNNTYGIKAVNDTIYEQMKAAYYDPGMCRDQIDACVAADRSTPKGERICASAGQICRAGTEAPYYKYSNRGTYDIRHPRNDPTPPDYFVDYLNLASTQNALGVNLNYTSMSNNEVGFNFQNTGDFVFRTFITDLEELLDNDVRVALFAGDADFICNWFGVEAVSLEMNYTNSAEFRAASYVPFMVDGTEYGKVRQYGNFSFLVVYEAGHEVPYYQPKASLEFFKRVLGKKAVADGVTDVTATYGTKGNQTGSGPSPTPTDGSSGSKTSGAASPTSTKSAATRTQIIWGEGKSWILLGIIGVVFTAFV</sequence>
<gene>
    <name evidence="9" type="ORF">BP5553_05257</name>
</gene>
<dbReference type="GO" id="GO:0006508">
    <property type="term" value="P:proteolysis"/>
    <property type="evidence" value="ECO:0007669"/>
    <property type="project" value="UniProtKB-KW"/>
</dbReference>
<dbReference type="EMBL" id="NPIC01000003">
    <property type="protein sequence ID" value="RDL37824.1"/>
    <property type="molecule type" value="Genomic_DNA"/>
</dbReference>